<dbReference type="EMBL" id="BBMN01000003">
    <property type="protein sequence ID" value="GAL04167.1"/>
    <property type="molecule type" value="Genomic_DNA"/>
</dbReference>
<dbReference type="AlphaFoldDB" id="A0A090R977"/>
<evidence type="ECO:0000313" key="3">
    <source>
        <dbReference type="EMBL" id="GAL04167.1"/>
    </source>
</evidence>
<dbReference type="InterPro" id="IPR013857">
    <property type="entry name" value="NADH-UbQ_OxRdtase-assoc_prot30"/>
</dbReference>
<proteinExistence type="inferred from homology"/>
<reference evidence="3 4" key="1">
    <citation type="journal article" date="2014" name="Genome Announc.">
        <title>Draft Genome Sequences of Two Vibrionaceae Species, Vibrio ponticus C121 and Photobacterium aphoticum C119, Isolated as Coral Reef Microbiota.</title>
        <authorList>
            <person name="Al-saari N."/>
            <person name="Meirelles P.M."/>
            <person name="Mino S."/>
            <person name="Suda W."/>
            <person name="Oshima K."/>
            <person name="Hattori M."/>
            <person name="Ohkuma M."/>
            <person name="Thompson F.L."/>
            <person name="Gomez-Gil B."/>
            <person name="Sawabe T."/>
            <person name="Sawabe T."/>
        </authorList>
    </citation>
    <scope>NUCLEOTIDE SEQUENCE [LARGE SCALE GENOMIC DNA]</scope>
    <source>
        <strain evidence="3 4">JCM 19237</strain>
    </source>
</reference>
<dbReference type="STRING" id="754436.JCM19237_2318"/>
<dbReference type="InterPro" id="IPR039131">
    <property type="entry name" value="NDUFAF1"/>
</dbReference>
<feature type="domain" description="NADH:ubiquinone oxidoreductase intermediate-associated protein 30" evidence="2">
    <location>
        <begin position="3"/>
        <end position="153"/>
    </location>
</feature>
<dbReference type="SUPFAM" id="SSF49785">
    <property type="entry name" value="Galactose-binding domain-like"/>
    <property type="match status" value="1"/>
</dbReference>
<accession>A0A090R977</accession>
<name>A0A090R977_9GAMM</name>
<evidence type="ECO:0000256" key="1">
    <source>
        <dbReference type="ARBA" id="ARBA00007884"/>
    </source>
</evidence>
<dbReference type="eggNOG" id="ENOG5033HCP">
    <property type="taxonomic scope" value="Bacteria"/>
</dbReference>
<organism evidence="3 4">
    <name type="scientific">Photobacterium aphoticum</name>
    <dbReference type="NCBI Taxonomy" id="754436"/>
    <lineage>
        <taxon>Bacteria</taxon>
        <taxon>Pseudomonadati</taxon>
        <taxon>Pseudomonadota</taxon>
        <taxon>Gammaproteobacteria</taxon>
        <taxon>Vibrionales</taxon>
        <taxon>Vibrionaceae</taxon>
        <taxon>Photobacterium</taxon>
    </lineage>
</organism>
<comment type="similarity">
    <text evidence="1">Belongs to the CIA30 family.</text>
</comment>
<sequence length="165" mass="18418">MIDLTQPDEYQHWRATNDNVMGGISQGQFSFDGKSSRFWGELSLANNGGFSAVSRPIDALPAEINRVVLQVMGDGCTYQLRFATWLDGYRINYKHDFAIHKGEQQTIELTLSDFQAVFRGRLLSGAPTLRAKDIKQVGLLIADKQAGPFTLAVFDLQFLTSNNVE</sequence>
<dbReference type="Pfam" id="PF08547">
    <property type="entry name" value="CIA30"/>
    <property type="match status" value="1"/>
</dbReference>
<gene>
    <name evidence="3" type="ORF">JCM19237_2318</name>
</gene>
<dbReference type="PANTHER" id="PTHR13194">
    <property type="entry name" value="COMPLEX I INTERMEDIATE-ASSOCIATED PROTEIN 30"/>
    <property type="match status" value="1"/>
</dbReference>
<evidence type="ECO:0000259" key="2">
    <source>
        <dbReference type="Pfam" id="PF08547"/>
    </source>
</evidence>
<dbReference type="InterPro" id="IPR008979">
    <property type="entry name" value="Galactose-bd-like_sf"/>
</dbReference>
<dbReference type="PANTHER" id="PTHR13194:SF19">
    <property type="entry name" value="NAD(P)-BINDING ROSSMANN-FOLD SUPERFAMILY PROTEIN"/>
    <property type="match status" value="1"/>
</dbReference>
<dbReference type="Proteomes" id="UP000029227">
    <property type="component" value="Unassembled WGS sequence"/>
</dbReference>
<comment type="caution">
    <text evidence="3">The sequence shown here is derived from an EMBL/GenBank/DDBJ whole genome shotgun (WGS) entry which is preliminary data.</text>
</comment>
<protein>
    <recommendedName>
        <fullName evidence="2">NADH:ubiquinone oxidoreductase intermediate-associated protein 30 domain-containing protein</fullName>
    </recommendedName>
</protein>
<evidence type="ECO:0000313" key="4">
    <source>
        <dbReference type="Proteomes" id="UP000029227"/>
    </source>
</evidence>